<protein>
    <recommendedName>
        <fullName evidence="5">Beta-ketoacyl synthase N-terminal domain-containing protein</fullName>
    </recommendedName>
</protein>
<dbReference type="EMBL" id="QORL01000008">
    <property type="protein sequence ID" value="TFF78391.1"/>
    <property type="molecule type" value="Genomic_DNA"/>
</dbReference>
<accession>A0A5F0KD13</accession>
<name>A0A5F0KD13_9GAMM</name>
<evidence type="ECO:0000313" key="3">
    <source>
        <dbReference type="Proteomes" id="UP000297720"/>
    </source>
</evidence>
<organism evidence="2 4">
    <name type="scientific">Aeromonas taiwanensis</name>
    <dbReference type="NCBI Taxonomy" id="633417"/>
    <lineage>
        <taxon>Bacteria</taxon>
        <taxon>Pseudomonadati</taxon>
        <taxon>Pseudomonadota</taxon>
        <taxon>Gammaproteobacteria</taxon>
        <taxon>Aeromonadales</taxon>
        <taxon>Aeromonadaceae</taxon>
        <taxon>Aeromonas</taxon>
    </lineage>
</organism>
<comment type="caution">
    <text evidence="2">The sequence shown here is derived from an EMBL/GenBank/DDBJ whole genome shotgun (WGS) entry which is preliminary data.</text>
</comment>
<dbReference type="Proteomes" id="UP000297914">
    <property type="component" value="Unassembled WGS sequence"/>
</dbReference>
<evidence type="ECO:0000313" key="4">
    <source>
        <dbReference type="Proteomes" id="UP000297914"/>
    </source>
</evidence>
<reference evidence="2 4" key="1">
    <citation type="submission" date="2018-06" db="EMBL/GenBank/DDBJ databases">
        <title>Occurrence of a novel blaKPC-2- and qnrS2- harbouring IncP6 plasmid from Aeromonas taiwanensis isolates recovered from the river sediments.</title>
        <authorList>
            <person name="Zheng B."/>
            <person name="Yu X."/>
            <person name="Xiao Y."/>
        </authorList>
    </citation>
    <scope>NUCLEOTIDE SEQUENCE [LARGE SCALE GENOMIC DNA]</scope>
    <source>
        <strain evidence="1 3">1713</strain>
        <strain evidence="2 4">198</strain>
    </source>
</reference>
<dbReference type="AlphaFoldDB" id="A0A5F0KD13"/>
<keyword evidence="3" id="KW-1185">Reference proteome</keyword>
<gene>
    <name evidence="1" type="ORF">DRM93_05655</name>
    <name evidence="2" type="ORF">DRM94_05655</name>
</gene>
<dbReference type="Proteomes" id="UP000297720">
    <property type="component" value="Unassembled WGS sequence"/>
</dbReference>
<evidence type="ECO:0000313" key="2">
    <source>
        <dbReference type="EMBL" id="TFF82451.1"/>
    </source>
</evidence>
<proteinExistence type="predicted"/>
<dbReference type="EMBL" id="QORK01000008">
    <property type="protein sequence ID" value="TFF82451.1"/>
    <property type="molecule type" value="Genomic_DNA"/>
</dbReference>
<evidence type="ECO:0000313" key="1">
    <source>
        <dbReference type="EMBL" id="TFF78391.1"/>
    </source>
</evidence>
<sequence>MLSSASIYIGCTTHALSPEPTLDAGLLAAGMMGSLQSPPDVWRAFLFSTRGGRCQAMVKEGDEEGYGAKKHKGLASQ</sequence>
<evidence type="ECO:0008006" key="5">
    <source>
        <dbReference type="Google" id="ProtNLM"/>
    </source>
</evidence>